<dbReference type="SUPFAM" id="SSF52540">
    <property type="entry name" value="P-loop containing nucleoside triphosphate hydrolases"/>
    <property type="match status" value="1"/>
</dbReference>
<name>T1B869_9ZZZZ</name>
<dbReference type="Pfam" id="PF13635">
    <property type="entry name" value="DUF4143"/>
    <property type="match status" value="1"/>
</dbReference>
<gene>
    <name evidence="3" type="ORF">B2A_01301</name>
</gene>
<evidence type="ECO:0000259" key="1">
    <source>
        <dbReference type="Pfam" id="PF13173"/>
    </source>
</evidence>
<protein>
    <submittedName>
        <fullName evidence="3">ATPase</fullName>
    </submittedName>
</protein>
<proteinExistence type="predicted"/>
<dbReference type="AlphaFoldDB" id="T1B869"/>
<accession>T1B869</accession>
<evidence type="ECO:0000259" key="2">
    <source>
        <dbReference type="Pfam" id="PF13635"/>
    </source>
</evidence>
<comment type="caution">
    <text evidence="3">The sequence shown here is derived from an EMBL/GenBank/DDBJ whole genome shotgun (WGS) entry which is preliminary data.</text>
</comment>
<organism evidence="3">
    <name type="scientific">mine drainage metagenome</name>
    <dbReference type="NCBI Taxonomy" id="410659"/>
    <lineage>
        <taxon>unclassified sequences</taxon>
        <taxon>metagenomes</taxon>
        <taxon>ecological metagenomes</taxon>
    </lineage>
</organism>
<dbReference type="InterPro" id="IPR041682">
    <property type="entry name" value="AAA_14"/>
</dbReference>
<dbReference type="PANTHER" id="PTHR33295:SF19">
    <property type="entry name" value="ARCHAEAL ATPASE"/>
    <property type="match status" value="1"/>
</dbReference>
<dbReference type="Pfam" id="PF13173">
    <property type="entry name" value="AAA_14"/>
    <property type="match status" value="1"/>
</dbReference>
<reference evidence="3" key="1">
    <citation type="submission" date="2013-08" db="EMBL/GenBank/DDBJ databases">
        <authorList>
            <person name="Mendez C."/>
            <person name="Richter M."/>
            <person name="Ferrer M."/>
            <person name="Sanchez J."/>
        </authorList>
    </citation>
    <scope>NUCLEOTIDE SEQUENCE</scope>
</reference>
<feature type="domain" description="DUF4143" evidence="2">
    <location>
        <begin position="216"/>
        <end position="364"/>
    </location>
</feature>
<dbReference type="InterPro" id="IPR027417">
    <property type="entry name" value="P-loop_NTPase"/>
</dbReference>
<feature type="domain" description="AAA" evidence="1">
    <location>
        <begin position="44"/>
        <end position="174"/>
    </location>
</feature>
<dbReference type="EMBL" id="AUZZ01000965">
    <property type="protein sequence ID" value="EQD66077.1"/>
    <property type="molecule type" value="Genomic_DNA"/>
</dbReference>
<reference evidence="3" key="2">
    <citation type="journal article" date="2014" name="ISME J.">
        <title>Microbial stratification in low pH oxic and suboxic macroscopic growths along an acid mine drainage.</title>
        <authorList>
            <person name="Mendez-Garcia C."/>
            <person name="Mesa V."/>
            <person name="Sprenger R.R."/>
            <person name="Richter M."/>
            <person name="Diez M.S."/>
            <person name="Solano J."/>
            <person name="Bargiela R."/>
            <person name="Golyshina O.V."/>
            <person name="Manteca A."/>
            <person name="Ramos J.L."/>
            <person name="Gallego J.R."/>
            <person name="Llorente I."/>
            <person name="Martins Dos Santos V.A."/>
            <person name="Jensen O.N."/>
            <person name="Pelaez A.I."/>
            <person name="Sanchez J."/>
            <person name="Ferrer M."/>
        </authorList>
    </citation>
    <scope>NUCLEOTIDE SEQUENCE</scope>
</reference>
<dbReference type="PANTHER" id="PTHR33295">
    <property type="entry name" value="ATPASE"/>
    <property type="match status" value="1"/>
</dbReference>
<dbReference type="InterPro" id="IPR025420">
    <property type="entry name" value="DUF4143"/>
</dbReference>
<evidence type="ECO:0000313" key="3">
    <source>
        <dbReference type="EMBL" id="EQD66077.1"/>
    </source>
</evidence>
<sequence>MEKLLALDILKAWNFWGQGIETGIPRRFYSERIAALLNESEIGIVIETGIRRAGKSFIARQVAKGLIEKGFPKNRILIINLEDERLIDRSYASLLKMYDVYKENFNPDKSSIVIIDEAQEVEGWERFVRGLSEKGEAKFIVTGSSSKLLDSEYSTLLSGRQVVVYVHTLNLLEYQKFAGPDGNAGRFIAEGGFPAIALSASKEDIASNYFNTIILKDVIQRFRIQKQDELIRLAKFYITSVGSRVTFNSVSKFLKLSVKTAYNFSHYLGKSYLIFFVDRFSFSIKAQDNSPKKIYSTDNAFPSMLGVNPIEIRGRLLENAIASMLYMISRHEKDFHFYYWYENNKEVDFVIKDKRKYEIVQVAYSVEDEKTRSREVSALLECANRLNLEEAEIVTMDYSGEELINGIRISYKKASDWIGEKLDHYGFR</sequence>